<name>A0A8J3DUL1_9HYPH</name>
<keyword evidence="2" id="KW-1185">Reference proteome</keyword>
<reference evidence="1" key="1">
    <citation type="journal article" date="2014" name="Int. J. Syst. Evol. Microbiol.">
        <title>Complete genome sequence of Corynebacterium casei LMG S-19264T (=DSM 44701T), isolated from a smear-ripened cheese.</title>
        <authorList>
            <consortium name="US DOE Joint Genome Institute (JGI-PGF)"/>
            <person name="Walter F."/>
            <person name="Albersmeier A."/>
            <person name="Kalinowski J."/>
            <person name="Ruckert C."/>
        </authorList>
    </citation>
    <scope>NUCLEOTIDE SEQUENCE</scope>
    <source>
        <strain evidence="1">KCTC 42249</strain>
    </source>
</reference>
<gene>
    <name evidence="1" type="ORF">GCM10016234_35860</name>
</gene>
<dbReference type="Proteomes" id="UP000630142">
    <property type="component" value="Unassembled WGS sequence"/>
</dbReference>
<protein>
    <submittedName>
        <fullName evidence="1">Uncharacterized protein</fullName>
    </submittedName>
</protein>
<organism evidence="1 2">
    <name type="scientific">Tianweitania populi</name>
    <dbReference type="NCBI Taxonomy" id="1607949"/>
    <lineage>
        <taxon>Bacteria</taxon>
        <taxon>Pseudomonadati</taxon>
        <taxon>Pseudomonadota</taxon>
        <taxon>Alphaproteobacteria</taxon>
        <taxon>Hyphomicrobiales</taxon>
        <taxon>Phyllobacteriaceae</taxon>
        <taxon>Tianweitania</taxon>
    </lineage>
</organism>
<sequence length="152" mass="16822">MQIWVQGREFRALFFREMVGDDSVDVIDGADTLEIDADLPCARDRDQAGTVGMGKVEVQGVRQHGFAGRAIVKAQGAGCLSEISSDQQAQQTATDPVSGTILFEHKARGAFLLVWRKQIPQPPDVEAVHVEEPAMDVIWVKRPQIMKHCVRL</sequence>
<reference evidence="1" key="2">
    <citation type="submission" date="2020-09" db="EMBL/GenBank/DDBJ databases">
        <authorList>
            <person name="Sun Q."/>
            <person name="Kim S."/>
        </authorList>
    </citation>
    <scope>NUCLEOTIDE SEQUENCE</scope>
    <source>
        <strain evidence="1">KCTC 42249</strain>
    </source>
</reference>
<comment type="caution">
    <text evidence="1">The sequence shown here is derived from an EMBL/GenBank/DDBJ whole genome shotgun (WGS) entry which is preliminary data.</text>
</comment>
<dbReference type="AlphaFoldDB" id="A0A8J3DUL1"/>
<dbReference type="EMBL" id="BMZQ01000004">
    <property type="protein sequence ID" value="GHD21968.1"/>
    <property type="molecule type" value="Genomic_DNA"/>
</dbReference>
<accession>A0A8J3DUL1</accession>
<evidence type="ECO:0000313" key="1">
    <source>
        <dbReference type="EMBL" id="GHD21968.1"/>
    </source>
</evidence>
<proteinExistence type="predicted"/>
<evidence type="ECO:0000313" key="2">
    <source>
        <dbReference type="Proteomes" id="UP000630142"/>
    </source>
</evidence>